<name>A0A1A8VUK3_PLAOA</name>
<evidence type="ECO:0000313" key="2">
    <source>
        <dbReference type="EMBL" id="SBS82503.1"/>
    </source>
</evidence>
<dbReference type="Proteomes" id="UP000078560">
    <property type="component" value="Unassembled WGS sequence"/>
</dbReference>
<keyword evidence="1" id="KW-1133">Transmembrane helix</keyword>
<proteinExistence type="predicted"/>
<keyword evidence="1" id="KW-0472">Membrane</keyword>
<evidence type="ECO:0000313" key="3">
    <source>
        <dbReference type="Proteomes" id="UP000078560"/>
    </source>
</evidence>
<organism evidence="2 3">
    <name type="scientific">Plasmodium ovale curtisi</name>
    <dbReference type="NCBI Taxonomy" id="864141"/>
    <lineage>
        <taxon>Eukaryota</taxon>
        <taxon>Sar</taxon>
        <taxon>Alveolata</taxon>
        <taxon>Apicomplexa</taxon>
        <taxon>Aconoidasida</taxon>
        <taxon>Haemosporida</taxon>
        <taxon>Plasmodiidae</taxon>
        <taxon>Plasmodium</taxon>
        <taxon>Plasmodium (Plasmodium)</taxon>
    </lineage>
</organism>
<evidence type="ECO:0000256" key="1">
    <source>
        <dbReference type="SAM" id="Phobius"/>
    </source>
</evidence>
<dbReference type="AlphaFoldDB" id="A0A1A8VUK3"/>
<keyword evidence="1" id="KW-0812">Transmembrane</keyword>
<sequence length="337" mass="39398">MVDKVGCTKKQEFNASKLPSNLFLESLHENESFENHIKQIEGYKLSNNSESIISTVNNQFEKIFQEINEYFINDEIRCCRNMNYYFDLLNSIIKSPKILSKEIQDNLTSKIEQNWNKIPRVNDKVNCKGEMDLYSIQKRCILKHLQDLELDKLFIQVFPEDYKKYLGKKWGKIIGYTKPHYGGLYVKVENDSMGIIGPYDHILYSTDYICDVSLNKLSTHDITISTDMDSLINTISLEKISANNSKKECYNNTYIDMLKKKTESIQRVNNLLSVGIGILGFSLIILFLYRFSPLGNMIHRFTKQKVKVDEKMNDEIHELYEEYENGRQYISYNSASH</sequence>
<feature type="transmembrane region" description="Helical" evidence="1">
    <location>
        <begin position="271"/>
        <end position="291"/>
    </location>
</feature>
<dbReference type="EMBL" id="FLQU01000214">
    <property type="protein sequence ID" value="SBS82503.1"/>
    <property type="molecule type" value="Genomic_DNA"/>
</dbReference>
<gene>
    <name evidence="2" type="ORF">POVCU2_0015640</name>
</gene>
<reference evidence="3" key="1">
    <citation type="submission" date="2016-05" db="EMBL/GenBank/DDBJ databases">
        <authorList>
            <person name="Naeem Raeece"/>
        </authorList>
    </citation>
    <scope>NUCLEOTIDE SEQUENCE [LARGE SCALE GENOMIC DNA]</scope>
</reference>
<accession>A0A1A8VUK3</accession>
<protein>
    <submittedName>
        <fullName evidence="2">PIR Superfamily Protein</fullName>
    </submittedName>
</protein>